<dbReference type="RefSeq" id="WP_220199570.1">
    <property type="nucleotide sequence ID" value="NZ_BNJF01000008.1"/>
</dbReference>
<evidence type="ECO:0000259" key="1">
    <source>
        <dbReference type="Pfam" id="PF04389"/>
    </source>
</evidence>
<name>A0A8J3I6R4_9CHLR</name>
<dbReference type="PANTHER" id="PTHR12147">
    <property type="entry name" value="METALLOPEPTIDASE M28 FAMILY MEMBER"/>
    <property type="match status" value="1"/>
</dbReference>
<dbReference type="EMBL" id="BNJF01000008">
    <property type="protein sequence ID" value="GHO50594.1"/>
    <property type="molecule type" value="Genomic_DNA"/>
</dbReference>
<dbReference type="SUPFAM" id="SSF53187">
    <property type="entry name" value="Zn-dependent exopeptidases"/>
    <property type="match status" value="1"/>
</dbReference>
<dbReference type="Pfam" id="PF04389">
    <property type="entry name" value="Peptidase_M28"/>
    <property type="match status" value="1"/>
</dbReference>
<sequence length="415" mass="44305">MPAIDTLSSELVAALALLDPARMMEHTRRLCAPAFTGRRVGTEGHHQATRYLLETLQAFGWKPRTHAFPIATPVLELEAPLVLEHMTLAESVARVFAHRTEFCEHPRSASHPGLQEGQVIALPEDGLLNVCQGKWVLLEVVPQGEDLTVLAAQLAEHGALGLLTPLYATAEGYLVKRIVSAPVVALPILSVRTDLLSTLVGMRIRAHVPLVARKVQGVNVLAECAGTDDHFAHAPLVIGAHYDALGDDLGGHHFPGATDNAAAVAVMLELARVLSLLETPPRRPLMIVAFDAEEVGALGSRALASDLKEQRKAPLMLNLDGAACLNEAVWVEPGTGTESLVQALDQAGRWLDIPLVVGTIASDQRSFLQAGFPAVGLSVGCAKIHTPADALDLVEPEALRVAATLLLGAIWQVLW</sequence>
<dbReference type="InterPro" id="IPR007484">
    <property type="entry name" value="Peptidase_M28"/>
</dbReference>
<dbReference type="InterPro" id="IPR045175">
    <property type="entry name" value="M28_fam"/>
</dbReference>
<organism evidence="2 3">
    <name type="scientific">Ktedonospora formicarum</name>
    <dbReference type="NCBI Taxonomy" id="2778364"/>
    <lineage>
        <taxon>Bacteria</taxon>
        <taxon>Bacillati</taxon>
        <taxon>Chloroflexota</taxon>
        <taxon>Ktedonobacteria</taxon>
        <taxon>Ktedonobacterales</taxon>
        <taxon>Ktedonobacteraceae</taxon>
        <taxon>Ktedonospora</taxon>
    </lineage>
</organism>
<dbReference type="PANTHER" id="PTHR12147:SF26">
    <property type="entry name" value="PEPTIDASE M28 DOMAIN-CONTAINING PROTEIN"/>
    <property type="match status" value="1"/>
</dbReference>
<accession>A0A8J3I6R4</accession>
<comment type="caution">
    <text evidence="2">The sequence shown here is derived from an EMBL/GenBank/DDBJ whole genome shotgun (WGS) entry which is preliminary data.</text>
</comment>
<dbReference type="AlphaFoldDB" id="A0A8J3I6R4"/>
<dbReference type="Proteomes" id="UP000612362">
    <property type="component" value="Unassembled WGS sequence"/>
</dbReference>
<gene>
    <name evidence="2" type="ORF">KSX_87570</name>
</gene>
<dbReference type="Gene3D" id="3.40.630.10">
    <property type="entry name" value="Zn peptidases"/>
    <property type="match status" value="2"/>
</dbReference>
<evidence type="ECO:0000313" key="3">
    <source>
        <dbReference type="Proteomes" id="UP000612362"/>
    </source>
</evidence>
<proteinExistence type="predicted"/>
<keyword evidence="3" id="KW-1185">Reference proteome</keyword>
<dbReference type="GO" id="GO:0006508">
    <property type="term" value="P:proteolysis"/>
    <property type="evidence" value="ECO:0007669"/>
    <property type="project" value="InterPro"/>
</dbReference>
<evidence type="ECO:0000313" key="2">
    <source>
        <dbReference type="EMBL" id="GHO50594.1"/>
    </source>
</evidence>
<protein>
    <recommendedName>
        <fullName evidence="1">Peptidase M28 domain-containing protein</fullName>
    </recommendedName>
</protein>
<dbReference type="GO" id="GO:0008235">
    <property type="term" value="F:metalloexopeptidase activity"/>
    <property type="evidence" value="ECO:0007669"/>
    <property type="project" value="InterPro"/>
</dbReference>
<reference evidence="2" key="1">
    <citation type="submission" date="2020-10" db="EMBL/GenBank/DDBJ databases">
        <title>Taxonomic study of unclassified bacteria belonging to the class Ktedonobacteria.</title>
        <authorList>
            <person name="Yabe S."/>
            <person name="Wang C.M."/>
            <person name="Zheng Y."/>
            <person name="Sakai Y."/>
            <person name="Cavaletti L."/>
            <person name="Monciardini P."/>
            <person name="Donadio S."/>
        </authorList>
    </citation>
    <scope>NUCLEOTIDE SEQUENCE</scope>
    <source>
        <strain evidence="2">SOSP1-1</strain>
    </source>
</reference>
<feature type="domain" description="Peptidase M28" evidence="1">
    <location>
        <begin position="219"/>
        <end position="407"/>
    </location>
</feature>